<dbReference type="Gene3D" id="3.90.1300.10">
    <property type="entry name" value="Amidase signature (AS) domain"/>
    <property type="match status" value="1"/>
</dbReference>
<evidence type="ECO:0000313" key="4">
    <source>
        <dbReference type="Proteomes" id="UP000282084"/>
    </source>
</evidence>
<name>A0A495W1N2_9PSEU</name>
<dbReference type="OrthoDB" id="9811471at2"/>
<dbReference type="InterPro" id="IPR036928">
    <property type="entry name" value="AS_sf"/>
</dbReference>
<feature type="domain" description="Amidase" evidence="2">
    <location>
        <begin position="52"/>
        <end position="478"/>
    </location>
</feature>
<accession>A0A495W1N2</accession>
<protein>
    <submittedName>
        <fullName evidence="3">Amidase</fullName>
    </submittedName>
</protein>
<dbReference type="Pfam" id="PF01425">
    <property type="entry name" value="Amidase"/>
    <property type="match status" value="1"/>
</dbReference>
<proteinExistence type="predicted"/>
<evidence type="ECO:0000313" key="3">
    <source>
        <dbReference type="EMBL" id="RKT54927.1"/>
    </source>
</evidence>
<dbReference type="InterPro" id="IPR023631">
    <property type="entry name" value="Amidase_dom"/>
</dbReference>
<dbReference type="RefSeq" id="WP_121006716.1">
    <property type="nucleotide sequence ID" value="NZ_RBXO01000001.1"/>
</dbReference>
<dbReference type="EMBL" id="RBXO01000001">
    <property type="protein sequence ID" value="RKT54927.1"/>
    <property type="molecule type" value="Genomic_DNA"/>
</dbReference>
<dbReference type="SUPFAM" id="SSF75304">
    <property type="entry name" value="Amidase signature (AS) enzymes"/>
    <property type="match status" value="1"/>
</dbReference>
<feature type="signal peptide" evidence="1">
    <location>
        <begin position="1"/>
        <end position="20"/>
    </location>
</feature>
<keyword evidence="4" id="KW-1185">Reference proteome</keyword>
<dbReference type="AlphaFoldDB" id="A0A495W1N2"/>
<keyword evidence="1" id="KW-0732">Signal</keyword>
<gene>
    <name evidence="3" type="ORF">C8E97_3579</name>
</gene>
<feature type="chain" id="PRO_5019834813" evidence="1">
    <location>
        <begin position="21"/>
        <end position="501"/>
    </location>
</feature>
<reference evidence="3 4" key="1">
    <citation type="submission" date="2018-10" db="EMBL/GenBank/DDBJ databases">
        <title>Sequencing the genomes of 1000 actinobacteria strains.</title>
        <authorList>
            <person name="Klenk H.-P."/>
        </authorList>
    </citation>
    <scope>NUCLEOTIDE SEQUENCE [LARGE SCALE GENOMIC DNA]</scope>
    <source>
        <strain evidence="3 4">DSM 43800</strain>
    </source>
</reference>
<dbReference type="NCBIfam" id="NF006006">
    <property type="entry name" value="PRK08137.1"/>
    <property type="match status" value="1"/>
</dbReference>
<dbReference type="PANTHER" id="PTHR42678">
    <property type="entry name" value="AMIDASE"/>
    <property type="match status" value="1"/>
</dbReference>
<organism evidence="3 4">
    <name type="scientific">Saccharothrix australiensis</name>
    <dbReference type="NCBI Taxonomy" id="2072"/>
    <lineage>
        <taxon>Bacteria</taxon>
        <taxon>Bacillati</taxon>
        <taxon>Actinomycetota</taxon>
        <taxon>Actinomycetes</taxon>
        <taxon>Pseudonocardiales</taxon>
        <taxon>Pseudonocardiaceae</taxon>
        <taxon>Saccharothrix</taxon>
    </lineage>
</organism>
<evidence type="ECO:0000259" key="2">
    <source>
        <dbReference type="Pfam" id="PF01425"/>
    </source>
</evidence>
<evidence type="ECO:0000256" key="1">
    <source>
        <dbReference type="SAM" id="SignalP"/>
    </source>
</evidence>
<dbReference type="Proteomes" id="UP000282084">
    <property type="component" value="Unassembled WGS sequence"/>
</dbReference>
<sequence length="501" mass="52275">MRSLLAAVLAVLLVAPPAQAGDGGAALGFDLDGATIPDLVHRFEAGTLTSVDLTRAYLRRIATVDRRVRSVVAVDPTALAQAEAGDRRRARGGARGPLDGIPVLLKDNIDTRGLASTAGSRALRVPPRDDAELVGRLRAAGAVVLGKTNLSEWANFRSTRSTSGWSGVGGQTNNPHVLDRNPCGSSSGSGAAVAASLAQVAVGTETDGSIVCPAGQNGVVGLKPTLGAVSGDGIVPISAHQDTAGPMARHVVDAAILMSALAGRGGDHAVAASSDALRGARVGVWRKAGASPEADRVVREAEQALRRAGATVVEVELPYQDRIEAVEFPALITEFRHDLERYLADRPGAPRTLGELIAFNERDPVELGKFGQELFLAARDAPPVTDPVYLEQRRTATELARRSIDEVLAEHRLDAVMAPTNSPAWRTDHAAGDAFVLGSSTPAAVAGYPNVTVPAGFAGPLPVGVSFFAGRDADARLLRFAAAFEHATKARRVPHYLPTLP</sequence>
<comment type="caution">
    <text evidence="3">The sequence shown here is derived from an EMBL/GenBank/DDBJ whole genome shotgun (WGS) entry which is preliminary data.</text>
</comment>
<dbReference type="PANTHER" id="PTHR42678:SF34">
    <property type="entry name" value="OS04G0183300 PROTEIN"/>
    <property type="match status" value="1"/>
</dbReference>